<dbReference type="EMBL" id="RXIC02000023">
    <property type="protein sequence ID" value="KAB1212946.1"/>
    <property type="molecule type" value="Genomic_DNA"/>
</dbReference>
<comment type="subcellular location">
    <subcellularLocation>
        <location evidence="1">Vacuole</location>
    </subcellularLocation>
</comment>
<gene>
    <name evidence="7" type="ORF">CJ030_MR5G001868</name>
</gene>
<feature type="chain" id="PRO_5025369641" evidence="5">
    <location>
        <begin position="26"/>
        <end position="417"/>
    </location>
</feature>
<dbReference type="InterPro" id="IPR011042">
    <property type="entry name" value="6-blade_b-propeller_TolB-like"/>
</dbReference>
<dbReference type="OrthoDB" id="5307922at2759"/>
<feature type="signal peptide" evidence="5">
    <location>
        <begin position="1"/>
        <end position="25"/>
    </location>
</feature>
<dbReference type="PANTHER" id="PTHR10426:SF86">
    <property type="entry name" value="PROTEIN STRICTOSIDINE SYNTHASE-LIKE 10-LIKE"/>
    <property type="match status" value="1"/>
</dbReference>
<evidence type="ECO:0000313" key="7">
    <source>
        <dbReference type="EMBL" id="KAB1212946.1"/>
    </source>
</evidence>
<dbReference type="Pfam" id="PF20067">
    <property type="entry name" value="SSL_N"/>
    <property type="match status" value="1"/>
</dbReference>
<comment type="similarity">
    <text evidence="2">Belongs to the strictosidine synthase family.</text>
</comment>
<evidence type="ECO:0000256" key="2">
    <source>
        <dbReference type="ARBA" id="ARBA00009191"/>
    </source>
</evidence>
<dbReference type="SUPFAM" id="SSF63829">
    <property type="entry name" value="Calcium-dependent phosphotriesterase"/>
    <property type="match status" value="1"/>
</dbReference>
<dbReference type="PANTHER" id="PTHR10426">
    <property type="entry name" value="STRICTOSIDINE SYNTHASE-RELATED"/>
    <property type="match status" value="1"/>
</dbReference>
<evidence type="ECO:0000256" key="4">
    <source>
        <dbReference type="ARBA" id="ARBA00023180"/>
    </source>
</evidence>
<evidence type="ECO:0000256" key="5">
    <source>
        <dbReference type="SAM" id="SignalP"/>
    </source>
</evidence>
<reference evidence="7 8" key="1">
    <citation type="journal article" date="2019" name="Plant Biotechnol. J.">
        <title>The red bayberry genome and genetic basis of sex determination.</title>
        <authorList>
            <person name="Jia H.M."/>
            <person name="Jia H.J."/>
            <person name="Cai Q.L."/>
            <person name="Wang Y."/>
            <person name="Zhao H.B."/>
            <person name="Yang W.F."/>
            <person name="Wang G.Y."/>
            <person name="Li Y.H."/>
            <person name="Zhan D.L."/>
            <person name="Shen Y.T."/>
            <person name="Niu Q.F."/>
            <person name="Chang L."/>
            <person name="Qiu J."/>
            <person name="Zhao L."/>
            <person name="Xie H.B."/>
            <person name="Fu W.Y."/>
            <person name="Jin J."/>
            <person name="Li X.W."/>
            <person name="Jiao Y."/>
            <person name="Zhou C.C."/>
            <person name="Tu T."/>
            <person name="Chai C.Y."/>
            <person name="Gao J.L."/>
            <person name="Fan L.J."/>
            <person name="van de Weg E."/>
            <person name="Wang J.Y."/>
            <person name="Gao Z.S."/>
        </authorList>
    </citation>
    <scope>NUCLEOTIDE SEQUENCE [LARGE SCALE GENOMIC DNA]</scope>
    <source>
        <tissue evidence="7">Leaves</tissue>
    </source>
</reference>
<sequence>MRLPFPSSALFFLLYFSVTPGLIFSYEPTSTDHLRNYRQLDLPPGVFGPESIAFDCHGNGPYVGVSDGRILEWHGARLGWVWYFCISQKDLYASNYKFAPFAGNGLPPKNSISTVHPDPSHKIPFGGNSFPHLPTARFSFTNIVHPLCGNRQLCDGSTNPNSTEQVCGRPLGLKFNPATCDLYIADAYFGLLMVGHRGGVAKQLATSAEGVPFRFTNALDVDDKTGVVYFTDSSILFQRRAWLRILLDGDRTGRLMKYDPQTKRVTVLLKGLAFPNGVALSKDSSFLVLSESGTYQVLRFWLEGPKSHTSEIFCQLERSPDNIKRNSDGKFWLALNSGRDIPNLDYNLDLQHEVAIPRLTNDPVAAKLDEEGKVVSILDGKGGNALDSVSEVEEHSGMLWIGSAVKPYVGVIKKFRG</sequence>
<evidence type="ECO:0000256" key="1">
    <source>
        <dbReference type="ARBA" id="ARBA00004116"/>
    </source>
</evidence>
<dbReference type="Pfam" id="PF03088">
    <property type="entry name" value="Str_synth"/>
    <property type="match status" value="1"/>
</dbReference>
<keyword evidence="8" id="KW-1185">Reference proteome</keyword>
<protein>
    <submittedName>
        <fullName evidence="7">Strictosidine synthase</fullName>
    </submittedName>
</protein>
<dbReference type="InterPro" id="IPR018119">
    <property type="entry name" value="Strictosidine_synth_cons-reg"/>
</dbReference>
<dbReference type="GO" id="GO:0005773">
    <property type="term" value="C:vacuole"/>
    <property type="evidence" value="ECO:0007669"/>
    <property type="project" value="UniProtKB-SubCell"/>
</dbReference>
<accession>A0A6A1VM40</accession>
<organism evidence="7 8">
    <name type="scientific">Morella rubra</name>
    <name type="common">Chinese bayberry</name>
    <dbReference type="NCBI Taxonomy" id="262757"/>
    <lineage>
        <taxon>Eukaryota</taxon>
        <taxon>Viridiplantae</taxon>
        <taxon>Streptophyta</taxon>
        <taxon>Embryophyta</taxon>
        <taxon>Tracheophyta</taxon>
        <taxon>Spermatophyta</taxon>
        <taxon>Magnoliopsida</taxon>
        <taxon>eudicotyledons</taxon>
        <taxon>Gunneridae</taxon>
        <taxon>Pentapetalae</taxon>
        <taxon>rosids</taxon>
        <taxon>fabids</taxon>
        <taxon>Fagales</taxon>
        <taxon>Myricaceae</taxon>
        <taxon>Morella</taxon>
    </lineage>
</organism>
<dbReference type="GO" id="GO:0012505">
    <property type="term" value="C:endomembrane system"/>
    <property type="evidence" value="ECO:0007669"/>
    <property type="project" value="TreeGrafter"/>
</dbReference>
<name>A0A6A1VM40_9ROSI</name>
<dbReference type="Gene3D" id="2.120.10.30">
    <property type="entry name" value="TolB, C-terminal domain"/>
    <property type="match status" value="2"/>
</dbReference>
<dbReference type="Proteomes" id="UP000516437">
    <property type="component" value="Chromosome 5"/>
</dbReference>
<dbReference type="GO" id="GO:0016787">
    <property type="term" value="F:hydrolase activity"/>
    <property type="evidence" value="ECO:0007669"/>
    <property type="project" value="TreeGrafter"/>
</dbReference>
<proteinExistence type="inferred from homology"/>
<feature type="domain" description="Strictosidine synthase conserved region" evidence="6">
    <location>
        <begin position="217"/>
        <end position="304"/>
    </location>
</feature>
<evidence type="ECO:0000256" key="3">
    <source>
        <dbReference type="ARBA" id="ARBA00022554"/>
    </source>
</evidence>
<comment type="caution">
    <text evidence="7">The sequence shown here is derived from an EMBL/GenBank/DDBJ whole genome shotgun (WGS) entry which is preliminary data.</text>
</comment>
<keyword evidence="5" id="KW-0732">Signal</keyword>
<dbReference type="AlphaFoldDB" id="A0A6A1VM40"/>
<keyword evidence="4" id="KW-0325">Glycoprotein</keyword>
<keyword evidence="3" id="KW-0926">Vacuole</keyword>
<evidence type="ECO:0000259" key="6">
    <source>
        <dbReference type="Pfam" id="PF03088"/>
    </source>
</evidence>
<evidence type="ECO:0000313" key="8">
    <source>
        <dbReference type="Proteomes" id="UP000516437"/>
    </source>
</evidence>